<accession>A0A3E3E2K6</accession>
<dbReference type="Proteomes" id="UP000261212">
    <property type="component" value="Unassembled WGS sequence"/>
</dbReference>
<organism evidence="3 4">
    <name type="scientific">Anaerofustis stercorihominis</name>
    <dbReference type="NCBI Taxonomy" id="214853"/>
    <lineage>
        <taxon>Bacteria</taxon>
        <taxon>Bacillati</taxon>
        <taxon>Bacillota</taxon>
        <taxon>Clostridia</taxon>
        <taxon>Eubacteriales</taxon>
        <taxon>Eubacteriaceae</taxon>
        <taxon>Anaerofustis</taxon>
    </lineage>
</organism>
<dbReference type="SUPFAM" id="SSF52172">
    <property type="entry name" value="CheY-like"/>
    <property type="match status" value="1"/>
</dbReference>
<feature type="coiled-coil region" evidence="1">
    <location>
        <begin position="115"/>
        <end position="145"/>
    </location>
</feature>
<dbReference type="SMART" id="SM01012">
    <property type="entry name" value="ANTAR"/>
    <property type="match status" value="1"/>
</dbReference>
<evidence type="ECO:0000259" key="2">
    <source>
        <dbReference type="PROSITE" id="PS50921"/>
    </source>
</evidence>
<gene>
    <name evidence="3" type="ORF">DW687_00350</name>
</gene>
<comment type="caution">
    <text evidence="3">The sequence shown here is derived from an EMBL/GenBank/DDBJ whole genome shotgun (WGS) entry which is preliminary data.</text>
</comment>
<dbReference type="AlphaFoldDB" id="A0A3E3E2K6"/>
<sequence>MDKILIVSANEKSKDTLCELLKEYDDIQIVTTTSASKARRYASNNELSIAIINTPLREEFGTELSMDLSRLNIGTLLIVKSEVSEEISADVESFGVLVISKPIIKSLFYQSFRLQMSVKNRLISLKKENDKLKNKIEEIKIVDRAKLVLIENENLSENEAHKYIEKEAMNRRLSRYQIAKEILVKYNIS</sequence>
<dbReference type="EMBL" id="QUSM01000001">
    <property type="protein sequence ID" value="RGD75804.1"/>
    <property type="molecule type" value="Genomic_DNA"/>
</dbReference>
<dbReference type="PROSITE" id="PS50921">
    <property type="entry name" value="ANTAR"/>
    <property type="match status" value="1"/>
</dbReference>
<name>A0A3E3E2K6_9FIRM</name>
<dbReference type="Gene3D" id="1.10.10.10">
    <property type="entry name" value="Winged helix-like DNA-binding domain superfamily/Winged helix DNA-binding domain"/>
    <property type="match status" value="1"/>
</dbReference>
<protein>
    <submittedName>
        <fullName evidence="3">ANTAR domain-containing protein</fullName>
    </submittedName>
</protein>
<keyword evidence="1" id="KW-0175">Coiled coil</keyword>
<dbReference type="InterPro" id="IPR011006">
    <property type="entry name" value="CheY-like_superfamily"/>
</dbReference>
<dbReference type="InterPro" id="IPR036388">
    <property type="entry name" value="WH-like_DNA-bd_sf"/>
</dbReference>
<dbReference type="GeneID" id="98000880"/>
<dbReference type="InterPro" id="IPR005561">
    <property type="entry name" value="ANTAR"/>
</dbReference>
<feature type="domain" description="ANTAR" evidence="2">
    <location>
        <begin position="122"/>
        <end position="183"/>
    </location>
</feature>
<evidence type="ECO:0000256" key="1">
    <source>
        <dbReference type="SAM" id="Coils"/>
    </source>
</evidence>
<dbReference type="GO" id="GO:0003723">
    <property type="term" value="F:RNA binding"/>
    <property type="evidence" value="ECO:0007669"/>
    <property type="project" value="InterPro"/>
</dbReference>
<evidence type="ECO:0000313" key="4">
    <source>
        <dbReference type="Proteomes" id="UP000261212"/>
    </source>
</evidence>
<evidence type="ECO:0000313" key="3">
    <source>
        <dbReference type="EMBL" id="RGD75804.1"/>
    </source>
</evidence>
<dbReference type="Pfam" id="PF03861">
    <property type="entry name" value="ANTAR"/>
    <property type="match status" value="1"/>
</dbReference>
<proteinExistence type="predicted"/>
<reference evidence="3 4" key="1">
    <citation type="submission" date="2018-08" db="EMBL/GenBank/DDBJ databases">
        <title>A genome reference for cultivated species of the human gut microbiota.</title>
        <authorList>
            <person name="Zou Y."/>
            <person name="Xue W."/>
            <person name="Luo G."/>
        </authorList>
    </citation>
    <scope>NUCLEOTIDE SEQUENCE [LARGE SCALE GENOMIC DNA]</scope>
    <source>
        <strain evidence="3 4">AM25-6</strain>
    </source>
</reference>
<dbReference type="RefSeq" id="WP_007050595.1">
    <property type="nucleotide sequence ID" value="NZ_CABKNJ010000001.1"/>
</dbReference>